<feature type="compositionally biased region" description="Gly residues" evidence="1">
    <location>
        <begin position="17"/>
        <end position="32"/>
    </location>
</feature>
<proteinExistence type="predicted"/>
<comment type="caution">
    <text evidence="2">The sequence shown here is derived from an EMBL/GenBank/DDBJ whole genome shotgun (WGS) entry which is preliminary data.</text>
</comment>
<reference evidence="2 3" key="1">
    <citation type="submission" date="2017-12" db="EMBL/GenBank/DDBJ databases">
        <title>Comparative genomics of Botrytis spp.</title>
        <authorList>
            <person name="Valero-Jimenez C.A."/>
            <person name="Tapia P."/>
            <person name="Veloso J."/>
            <person name="Silva-Moreno E."/>
            <person name="Staats M."/>
            <person name="Valdes J.H."/>
            <person name="Van Kan J.A.L."/>
        </authorList>
    </citation>
    <scope>NUCLEOTIDE SEQUENCE [LARGE SCALE GENOMIC DNA]</scope>
    <source>
        <strain evidence="2 3">Be9601</strain>
    </source>
</reference>
<dbReference type="AlphaFoldDB" id="A0A4Z1JDF7"/>
<organism evidence="2 3">
    <name type="scientific">Botrytis elliptica</name>
    <dbReference type="NCBI Taxonomy" id="278938"/>
    <lineage>
        <taxon>Eukaryota</taxon>
        <taxon>Fungi</taxon>
        <taxon>Dikarya</taxon>
        <taxon>Ascomycota</taxon>
        <taxon>Pezizomycotina</taxon>
        <taxon>Leotiomycetes</taxon>
        <taxon>Helotiales</taxon>
        <taxon>Sclerotiniaceae</taxon>
        <taxon>Botrytis</taxon>
    </lineage>
</organism>
<evidence type="ECO:0000256" key="1">
    <source>
        <dbReference type="SAM" id="MobiDB-lite"/>
    </source>
</evidence>
<accession>A0A4Z1JDF7</accession>
<feature type="compositionally biased region" description="Basic and acidic residues" evidence="1">
    <location>
        <begin position="40"/>
        <end position="54"/>
    </location>
</feature>
<protein>
    <submittedName>
        <fullName evidence="2">Uncharacterized protein</fullName>
    </submittedName>
</protein>
<dbReference type="EMBL" id="PQXM01000536">
    <property type="protein sequence ID" value="TGO71725.1"/>
    <property type="molecule type" value="Genomic_DNA"/>
</dbReference>
<sequence>MRCTSGRGSWTNIVGDEGLGGGEETGGVGGVAGLDPVEDGTEKGEGGEGRVQVEHDEEVGGGGGGGWEGK</sequence>
<feature type="region of interest" description="Disordered" evidence="1">
    <location>
        <begin position="1"/>
        <end position="70"/>
    </location>
</feature>
<feature type="compositionally biased region" description="Polar residues" evidence="1">
    <location>
        <begin position="1"/>
        <end position="12"/>
    </location>
</feature>
<evidence type="ECO:0000313" key="2">
    <source>
        <dbReference type="EMBL" id="TGO71725.1"/>
    </source>
</evidence>
<feature type="compositionally biased region" description="Gly residues" evidence="1">
    <location>
        <begin position="60"/>
        <end position="70"/>
    </location>
</feature>
<dbReference type="Proteomes" id="UP000297229">
    <property type="component" value="Unassembled WGS sequence"/>
</dbReference>
<keyword evidence="3" id="KW-1185">Reference proteome</keyword>
<evidence type="ECO:0000313" key="3">
    <source>
        <dbReference type="Proteomes" id="UP000297229"/>
    </source>
</evidence>
<name>A0A4Z1JDF7_9HELO</name>
<gene>
    <name evidence="2" type="ORF">BELL_0538g00010</name>
</gene>